<dbReference type="EMBL" id="GISG01154674">
    <property type="protein sequence ID" value="MBA4648200.1"/>
    <property type="molecule type" value="Transcribed_RNA"/>
</dbReference>
<keyword evidence="1" id="KW-1133">Transmembrane helix</keyword>
<evidence type="ECO:0000313" key="2">
    <source>
        <dbReference type="EMBL" id="MBA4648200.1"/>
    </source>
</evidence>
<accession>A0A7C9DP49</accession>
<protein>
    <submittedName>
        <fullName evidence="2">Uncharacterized protein</fullName>
    </submittedName>
</protein>
<keyword evidence="1" id="KW-0472">Membrane</keyword>
<feature type="transmembrane region" description="Helical" evidence="1">
    <location>
        <begin position="69"/>
        <end position="98"/>
    </location>
</feature>
<name>A0A7C9DP49_OPUST</name>
<feature type="transmembrane region" description="Helical" evidence="1">
    <location>
        <begin position="27"/>
        <end position="48"/>
    </location>
</feature>
<reference evidence="2" key="1">
    <citation type="journal article" date="2013" name="J. Plant Res.">
        <title>Effect of fungi and light on seed germination of three Opuntia species from semiarid lands of central Mexico.</title>
        <authorList>
            <person name="Delgado-Sanchez P."/>
            <person name="Jimenez-Bremont J.F."/>
            <person name="Guerrero-Gonzalez Mde L."/>
            <person name="Flores J."/>
        </authorList>
    </citation>
    <scope>NUCLEOTIDE SEQUENCE</scope>
    <source>
        <tissue evidence="2">Cladode</tissue>
    </source>
</reference>
<evidence type="ECO:0000256" key="1">
    <source>
        <dbReference type="SAM" id="Phobius"/>
    </source>
</evidence>
<organism evidence="2">
    <name type="scientific">Opuntia streptacantha</name>
    <name type="common">Prickly pear cactus</name>
    <name type="synonym">Opuntia cardona</name>
    <dbReference type="NCBI Taxonomy" id="393608"/>
    <lineage>
        <taxon>Eukaryota</taxon>
        <taxon>Viridiplantae</taxon>
        <taxon>Streptophyta</taxon>
        <taxon>Embryophyta</taxon>
        <taxon>Tracheophyta</taxon>
        <taxon>Spermatophyta</taxon>
        <taxon>Magnoliopsida</taxon>
        <taxon>eudicotyledons</taxon>
        <taxon>Gunneridae</taxon>
        <taxon>Pentapetalae</taxon>
        <taxon>Caryophyllales</taxon>
        <taxon>Cactineae</taxon>
        <taxon>Cactaceae</taxon>
        <taxon>Opuntioideae</taxon>
        <taxon>Opuntia</taxon>
    </lineage>
</organism>
<proteinExistence type="predicted"/>
<reference evidence="2" key="2">
    <citation type="submission" date="2020-07" db="EMBL/GenBank/DDBJ databases">
        <authorList>
            <person name="Vera ALvarez R."/>
            <person name="Arias-Moreno D.M."/>
            <person name="Jimenez-Jacinto V."/>
            <person name="Jimenez-Bremont J.F."/>
            <person name="Swaminathan K."/>
            <person name="Moose S.P."/>
            <person name="Guerrero-Gonzalez M.L."/>
            <person name="Marino-Ramirez L."/>
            <person name="Landsman D."/>
            <person name="Rodriguez-Kessler M."/>
            <person name="Delgado-Sanchez P."/>
        </authorList>
    </citation>
    <scope>NUCLEOTIDE SEQUENCE</scope>
    <source>
        <tissue evidence="2">Cladode</tissue>
    </source>
</reference>
<sequence>MAVFYGVILSSCCLGRATHLSTMDTFFLRTFVSCYCALLMYLSLTRWLKNVMVFLMQCFGDLKIHWPSFAIVLISKLSTANMIWVWSVVYGLCILSYIPSVPLNLSCNSPYVISNLHPKFLCFQLM</sequence>
<dbReference type="AlphaFoldDB" id="A0A7C9DP49"/>
<keyword evidence="1" id="KW-0812">Transmembrane</keyword>